<dbReference type="GO" id="GO:0055070">
    <property type="term" value="P:copper ion homeostasis"/>
    <property type="evidence" value="ECO:0007669"/>
    <property type="project" value="TreeGrafter"/>
</dbReference>
<feature type="transmembrane region" description="Helical" evidence="10">
    <location>
        <begin position="152"/>
        <end position="171"/>
    </location>
</feature>
<sequence length="775" mass="78808">MSAAIHATPRADARPTPPPAGPRRSYDIRGMTCAACAARVETVLGRVPGIAAASVNLALERADVTFSPDAGAPDDAAVVDAVDLAGYEALPRAEDPRERRLAREAREAAGRAEFRQTALVFAISALLTLPFMLAMGVMALGGPHLLSPVTELVLGTLVQVIAGARFYRGAFNALRGGSANMDVLVALGTTAAWGFSAVMVLMRGHDAMGHLYFEGSATILTLVLAGKLMEARARASTTAAIRALMALRPETAVRVTGEGAAEREETVPVEALALGDLVRVRPGERVPVDGWVMAGASSLDESLVTGESLPVDKNAGDHVIAGTMNGEGVLTLTADALGEDTTLARITRLVEAAQTGKAPVQKLVDRISAVFVPVVLVIAVLTFAGWLIAGGGAEAAFVAAVSVLVVACPCALGLATPTALVAGTGAAARAGILVKDIETLEKAGHIDTVIFDKTGTLTEGRPAVTEVVAAPGETADRVLALAAAVQRASRHPLAEGIVRAADAAGLTQHAADGFRSHTGRGVVASVKEPGGGPAAARTVRVAVGNAGLMTEFGADPSALAAAVGRLEDAAQTVVQVAVAAEGEPVRLAGLIALADRIRPEAKAAVARLARHGVTSRMLTGDNARVAAAVAAEIGIAGWRGPVLPADKSEEVVRLQADGRRVAMVGDGVNDAPALAAADVGIAIGTGADVAIETAGVTLMRSDPRLVPAALDIAAATARRIRLNLFWAFAFNVVGIPVAALGLLTPALAGAAMAASSVTVVTSAALLARWRPHLGD</sequence>
<evidence type="ECO:0000256" key="3">
    <source>
        <dbReference type="ARBA" id="ARBA00022692"/>
    </source>
</evidence>
<comment type="subcellular location">
    <subcellularLocation>
        <location evidence="10">Cell membrane</location>
    </subcellularLocation>
    <subcellularLocation>
        <location evidence="1">Endomembrane system</location>
        <topology evidence="1">Multi-pass membrane protein</topology>
    </subcellularLocation>
</comment>
<evidence type="ECO:0000256" key="5">
    <source>
        <dbReference type="ARBA" id="ARBA00022741"/>
    </source>
</evidence>
<dbReference type="InterPro" id="IPR023299">
    <property type="entry name" value="ATPase_P-typ_cyto_dom_N"/>
</dbReference>
<dbReference type="Proteomes" id="UP000631694">
    <property type="component" value="Unassembled WGS sequence"/>
</dbReference>
<dbReference type="PROSITE" id="PS50846">
    <property type="entry name" value="HMA_2"/>
    <property type="match status" value="1"/>
</dbReference>
<feature type="transmembrane region" description="Helical" evidence="10">
    <location>
        <begin position="749"/>
        <end position="769"/>
    </location>
</feature>
<evidence type="ECO:0000256" key="6">
    <source>
        <dbReference type="ARBA" id="ARBA00022840"/>
    </source>
</evidence>
<evidence type="ECO:0000313" key="14">
    <source>
        <dbReference type="Proteomes" id="UP000631694"/>
    </source>
</evidence>
<evidence type="ECO:0000259" key="12">
    <source>
        <dbReference type="PROSITE" id="PS50846"/>
    </source>
</evidence>
<keyword evidence="6 10" id="KW-0067">ATP-binding</keyword>
<dbReference type="FunFam" id="2.70.150.10:FF:000002">
    <property type="entry name" value="Copper-transporting ATPase 1, putative"/>
    <property type="match status" value="1"/>
</dbReference>
<keyword evidence="10" id="KW-1003">Cell membrane</keyword>
<dbReference type="NCBIfam" id="TIGR01525">
    <property type="entry name" value="ATPase-IB_hvy"/>
    <property type="match status" value="1"/>
</dbReference>
<proteinExistence type="inferred from homology"/>
<dbReference type="InterPro" id="IPR018303">
    <property type="entry name" value="ATPase_P-typ_P_site"/>
</dbReference>
<feature type="transmembrane region" description="Helical" evidence="10">
    <location>
        <begin position="208"/>
        <end position="226"/>
    </location>
</feature>
<comment type="similarity">
    <text evidence="2 10">Belongs to the cation transport ATPase (P-type) (TC 3.A.3) family. Type IB subfamily.</text>
</comment>
<evidence type="ECO:0000256" key="11">
    <source>
        <dbReference type="SAM" id="MobiDB-lite"/>
    </source>
</evidence>
<comment type="caution">
    <text evidence="13">The sequence shown here is derived from an EMBL/GenBank/DDBJ whole genome shotgun (WGS) entry which is preliminary data.</text>
</comment>
<dbReference type="PROSITE" id="PS01047">
    <property type="entry name" value="HMA_1"/>
    <property type="match status" value="1"/>
</dbReference>
<dbReference type="SFLD" id="SFLDF00027">
    <property type="entry name" value="p-type_atpase"/>
    <property type="match status" value="1"/>
</dbReference>
<dbReference type="SUPFAM" id="SSF81665">
    <property type="entry name" value="Calcium ATPase, transmembrane domain M"/>
    <property type="match status" value="1"/>
</dbReference>
<dbReference type="SUPFAM" id="SSF55008">
    <property type="entry name" value="HMA, heavy metal-associated domain"/>
    <property type="match status" value="1"/>
</dbReference>
<dbReference type="InterPro" id="IPR036163">
    <property type="entry name" value="HMA_dom_sf"/>
</dbReference>
<evidence type="ECO:0000256" key="1">
    <source>
        <dbReference type="ARBA" id="ARBA00004127"/>
    </source>
</evidence>
<evidence type="ECO:0000256" key="4">
    <source>
        <dbReference type="ARBA" id="ARBA00022723"/>
    </source>
</evidence>
<keyword evidence="14" id="KW-1185">Reference proteome</keyword>
<dbReference type="InterPro" id="IPR023298">
    <property type="entry name" value="ATPase_P-typ_TM_dom_sf"/>
</dbReference>
<dbReference type="InterPro" id="IPR006121">
    <property type="entry name" value="HMA_dom"/>
</dbReference>
<keyword evidence="3 10" id="KW-0812">Transmembrane</keyword>
<keyword evidence="8 10" id="KW-1133">Transmembrane helix</keyword>
<dbReference type="SFLD" id="SFLDG00002">
    <property type="entry name" value="C1.7:_P-type_atpase_like"/>
    <property type="match status" value="1"/>
</dbReference>
<gene>
    <name evidence="13" type="ORF">I5731_09025</name>
</gene>
<dbReference type="Gene3D" id="3.40.1110.10">
    <property type="entry name" value="Calcium-transporting ATPase, cytoplasmic domain N"/>
    <property type="match status" value="1"/>
</dbReference>
<evidence type="ECO:0000256" key="7">
    <source>
        <dbReference type="ARBA" id="ARBA00022967"/>
    </source>
</evidence>
<dbReference type="RefSeq" id="WP_197311014.1">
    <property type="nucleotide sequence ID" value="NZ_JADZLT010000049.1"/>
</dbReference>
<dbReference type="SUPFAM" id="SSF56784">
    <property type="entry name" value="HAD-like"/>
    <property type="match status" value="1"/>
</dbReference>
<evidence type="ECO:0000256" key="10">
    <source>
        <dbReference type="RuleBase" id="RU362081"/>
    </source>
</evidence>
<keyword evidence="7" id="KW-1278">Translocase</keyword>
<dbReference type="PRINTS" id="PR00943">
    <property type="entry name" value="CUATPASE"/>
</dbReference>
<dbReference type="CDD" id="cd02094">
    <property type="entry name" value="P-type_ATPase_Cu-like"/>
    <property type="match status" value="1"/>
</dbReference>
<dbReference type="GO" id="GO:0005886">
    <property type="term" value="C:plasma membrane"/>
    <property type="evidence" value="ECO:0007669"/>
    <property type="project" value="UniProtKB-SubCell"/>
</dbReference>
<dbReference type="Pfam" id="PF00702">
    <property type="entry name" value="Hydrolase"/>
    <property type="match status" value="1"/>
</dbReference>
<dbReference type="PANTHER" id="PTHR43520">
    <property type="entry name" value="ATP7, ISOFORM B"/>
    <property type="match status" value="1"/>
</dbReference>
<accession>A0A931I2B3</accession>
<dbReference type="InterPro" id="IPR036412">
    <property type="entry name" value="HAD-like_sf"/>
</dbReference>
<dbReference type="Gene3D" id="3.40.50.1000">
    <property type="entry name" value="HAD superfamily/HAD-like"/>
    <property type="match status" value="1"/>
</dbReference>
<organism evidence="13 14">
    <name type="scientific">Methylobrevis albus</name>
    <dbReference type="NCBI Taxonomy" id="2793297"/>
    <lineage>
        <taxon>Bacteria</taxon>
        <taxon>Pseudomonadati</taxon>
        <taxon>Pseudomonadota</taxon>
        <taxon>Alphaproteobacteria</taxon>
        <taxon>Hyphomicrobiales</taxon>
        <taxon>Pleomorphomonadaceae</taxon>
        <taxon>Methylobrevis</taxon>
    </lineage>
</organism>
<dbReference type="NCBIfam" id="TIGR01494">
    <property type="entry name" value="ATPase_P-type"/>
    <property type="match status" value="2"/>
</dbReference>
<dbReference type="SUPFAM" id="SSF81660">
    <property type="entry name" value="Metal cation-transporting ATPase, ATP-binding domain N"/>
    <property type="match status" value="1"/>
</dbReference>
<evidence type="ECO:0000256" key="9">
    <source>
        <dbReference type="ARBA" id="ARBA00023136"/>
    </source>
</evidence>
<feature type="transmembrane region" description="Helical" evidence="10">
    <location>
        <begin position="183"/>
        <end position="202"/>
    </location>
</feature>
<dbReference type="InterPro" id="IPR001757">
    <property type="entry name" value="P_typ_ATPase"/>
</dbReference>
<evidence type="ECO:0000256" key="2">
    <source>
        <dbReference type="ARBA" id="ARBA00006024"/>
    </source>
</evidence>
<feature type="transmembrane region" description="Helical" evidence="10">
    <location>
        <begin position="724"/>
        <end position="743"/>
    </location>
</feature>
<dbReference type="PANTHER" id="PTHR43520:SF8">
    <property type="entry name" value="P-TYPE CU(+) TRANSPORTER"/>
    <property type="match status" value="1"/>
</dbReference>
<dbReference type="Pfam" id="PF00403">
    <property type="entry name" value="HMA"/>
    <property type="match status" value="1"/>
</dbReference>
<feature type="transmembrane region" description="Helical" evidence="10">
    <location>
        <begin position="118"/>
        <end position="140"/>
    </location>
</feature>
<dbReference type="Gene3D" id="3.30.70.100">
    <property type="match status" value="1"/>
</dbReference>
<feature type="transmembrane region" description="Helical" evidence="10">
    <location>
        <begin position="395"/>
        <end position="415"/>
    </location>
</feature>
<feature type="region of interest" description="Disordered" evidence="11">
    <location>
        <begin position="1"/>
        <end position="26"/>
    </location>
</feature>
<dbReference type="InterPro" id="IPR023214">
    <property type="entry name" value="HAD_sf"/>
</dbReference>
<dbReference type="InterPro" id="IPR017969">
    <property type="entry name" value="Heavy-metal-associated_CS"/>
</dbReference>
<keyword evidence="4 10" id="KW-0479">Metal-binding</keyword>
<dbReference type="GO" id="GO:0043682">
    <property type="term" value="F:P-type divalent copper transporter activity"/>
    <property type="evidence" value="ECO:0007669"/>
    <property type="project" value="TreeGrafter"/>
</dbReference>
<dbReference type="InterPro" id="IPR008250">
    <property type="entry name" value="ATPase_P-typ_transduc_dom_A_sf"/>
</dbReference>
<dbReference type="AlphaFoldDB" id="A0A931I2B3"/>
<feature type="transmembrane region" description="Helical" evidence="10">
    <location>
        <begin position="367"/>
        <end position="389"/>
    </location>
</feature>
<dbReference type="GO" id="GO:0005524">
    <property type="term" value="F:ATP binding"/>
    <property type="evidence" value="ECO:0007669"/>
    <property type="project" value="UniProtKB-UniRule"/>
</dbReference>
<dbReference type="GO" id="GO:0005507">
    <property type="term" value="F:copper ion binding"/>
    <property type="evidence" value="ECO:0007669"/>
    <property type="project" value="TreeGrafter"/>
</dbReference>
<evidence type="ECO:0000256" key="8">
    <source>
        <dbReference type="ARBA" id="ARBA00022989"/>
    </source>
</evidence>
<dbReference type="InterPro" id="IPR059000">
    <property type="entry name" value="ATPase_P-type_domA"/>
</dbReference>
<name>A0A931I2B3_9HYPH</name>
<dbReference type="PROSITE" id="PS00154">
    <property type="entry name" value="ATPASE_E1_E2"/>
    <property type="match status" value="1"/>
</dbReference>
<dbReference type="InterPro" id="IPR044492">
    <property type="entry name" value="P_typ_ATPase_HD_dom"/>
</dbReference>
<dbReference type="GO" id="GO:0012505">
    <property type="term" value="C:endomembrane system"/>
    <property type="evidence" value="ECO:0007669"/>
    <property type="project" value="UniProtKB-SubCell"/>
</dbReference>
<reference evidence="13" key="1">
    <citation type="submission" date="2020-12" db="EMBL/GenBank/DDBJ databases">
        <title>Methylobrevis albus sp. nov., isolated from fresh water lack sediment.</title>
        <authorList>
            <person name="Zou Q."/>
        </authorList>
    </citation>
    <scope>NUCLEOTIDE SEQUENCE</scope>
    <source>
        <strain evidence="13">L22</strain>
    </source>
</reference>
<dbReference type="PRINTS" id="PR00119">
    <property type="entry name" value="CATATPASE"/>
</dbReference>
<dbReference type="CDD" id="cd00371">
    <property type="entry name" value="HMA"/>
    <property type="match status" value="1"/>
</dbReference>
<dbReference type="Gene3D" id="2.70.150.10">
    <property type="entry name" value="Calcium-transporting ATPase, cytoplasmic transduction domain A"/>
    <property type="match status" value="1"/>
</dbReference>
<protein>
    <submittedName>
        <fullName evidence="13">Copper-translocating P-type ATPase</fullName>
    </submittedName>
</protein>
<evidence type="ECO:0000313" key="13">
    <source>
        <dbReference type="EMBL" id="MBH0237961.1"/>
    </source>
</evidence>
<dbReference type="EMBL" id="JADZLT010000049">
    <property type="protein sequence ID" value="MBH0237961.1"/>
    <property type="molecule type" value="Genomic_DNA"/>
</dbReference>
<keyword evidence="9 10" id="KW-0472">Membrane</keyword>
<dbReference type="Pfam" id="PF00122">
    <property type="entry name" value="E1-E2_ATPase"/>
    <property type="match status" value="1"/>
</dbReference>
<feature type="domain" description="HMA" evidence="12">
    <location>
        <begin position="22"/>
        <end position="90"/>
    </location>
</feature>
<dbReference type="SUPFAM" id="SSF81653">
    <property type="entry name" value="Calcium ATPase, transduction domain A"/>
    <property type="match status" value="1"/>
</dbReference>
<dbReference type="GO" id="GO:0016887">
    <property type="term" value="F:ATP hydrolysis activity"/>
    <property type="evidence" value="ECO:0007669"/>
    <property type="project" value="InterPro"/>
</dbReference>
<dbReference type="InterPro" id="IPR027256">
    <property type="entry name" value="P-typ_ATPase_IB"/>
</dbReference>
<keyword evidence="5 10" id="KW-0547">Nucleotide-binding</keyword>
<dbReference type="SFLD" id="SFLDS00003">
    <property type="entry name" value="Haloacid_Dehalogenase"/>
    <property type="match status" value="1"/>
</dbReference>